<dbReference type="EMBL" id="BMUE01000002">
    <property type="protein sequence ID" value="GGW39766.1"/>
    <property type="molecule type" value="Genomic_DNA"/>
</dbReference>
<feature type="compositionally biased region" description="Acidic residues" evidence="1">
    <location>
        <begin position="155"/>
        <end position="171"/>
    </location>
</feature>
<dbReference type="Pfam" id="PF20218">
    <property type="entry name" value="DUF6578"/>
    <property type="match status" value="1"/>
</dbReference>
<evidence type="ECO:0000313" key="3">
    <source>
        <dbReference type="Proteomes" id="UP000620224"/>
    </source>
</evidence>
<evidence type="ECO:0000313" key="2">
    <source>
        <dbReference type="EMBL" id="GGW39766.1"/>
    </source>
</evidence>
<dbReference type="InterPro" id="IPR046485">
    <property type="entry name" value="DUF6578"/>
</dbReference>
<comment type="caution">
    <text evidence="2">The sequence shown here is derived from an EMBL/GenBank/DDBJ whole genome shotgun (WGS) entry which is preliminary data.</text>
</comment>
<proteinExistence type="predicted"/>
<dbReference type="Proteomes" id="UP000620224">
    <property type="component" value="Unassembled WGS sequence"/>
</dbReference>
<feature type="region of interest" description="Disordered" evidence="1">
    <location>
        <begin position="146"/>
        <end position="182"/>
    </location>
</feature>
<feature type="compositionally biased region" description="Pro residues" evidence="1">
    <location>
        <begin position="173"/>
        <end position="182"/>
    </location>
</feature>
<protein>
    <submittedName>
        <fullName evidence="2">Uncharacterized protein</fullName>
    </submittedName>
</protein>
<gene>
    <name evidence="2" type="ORF">GCM10010503_15170</name>
</gene>
<reference evidence="2" key="1">
    <citation type="journal article" date="2014" name="Int. J. Syst. Evol. Microbiol.">
        <title>Complete genome sequence of Corynebacterium casei LMG S-19264T (=DSM 44701T), isolated from a smear-ripened cheese.</title>
        <authorList>
            <consortium name="US DOE Joint Genome Institute (JGI-PGF)"/>
            <person name="Walter F."/>
            <person name="Albersmeier A."/>
            <person name="Kalinowski J."/>
            <person name="Ruckert C."/>
        </authorList>
    </citation>
    <scope>NUCLEOTIDE SEQUENCE</scope>
    <source>
        <strain evidence="2">JCM 4490</strain>
    </source>
</reference>
<reference evidence="2" key="2">
    <citation type="submission" date="2020-09" db="EMBL/GenBank/DDBJ databases">
        <authorList>
            <person name="Sun Q."/>
            <person name="Ohkuma M."/>
        </authorList>
    </citation>
    <scope>NUCLEOTIDE SEQUENCE</scope>
    <source>
        <strain evidence="2">JCM 4490</strain>
    </source>
</reference>
<evidence type="ECO:0000256" key="1">
    <source>
        <dbReference type="SAM" id="MobiDB-lite"/>
    </source>
</evidence>
<keyword evidence="3" id="KW-1185">Reference proteome</keyword>
<feature type="region of interest" description="Disordered" evidence="1">
    <location>
        <begin position="32"/>
        <end position="52"/>
    </location>
</feature>
<name>A0A918MNV3_9ACTN</name>
<organism evidence="2 3">
    <name type="scientific">Streptomyces lucensis JCM 4490</name>
    <dbReference type="NCBI Taxonomy" id="1306176"/>
    <lineage>
        <taxon>Bacteria</taxon>
        <taxon>Bacillati</taxon>
        <taxon>Actinomycetota</taxon>
        <taxon>Actinomycetes</taxon>
        <taxon>Kitasatosporales</taxon>
        <taxon>Streptomycetaceae</taxon>
        <taxon>Streptomyces</taxon>
    </lineage>
</organism>
<dbReference type="AlphaFoldDB" id="A0A918MNV3"/>
<accession>A0A918MNV3</accession>
<sequence>MYEDWQMGCCGTPFTVGDEVAWKLVAVDRPDRQGDHHGADAWVENHGGPDRPTTGRVHAIELVHQEYTAHHDPLTVEPAEPRSGGLVFRSTGRALEPVPGARTLEPVERCPKWFDEFEEEEQPPRRVPFRVRRAVGALVTLDVRDLTHVLHVPDDPDAEDDGDDGDADGEPDGAPPQPGDPR</sequence>